<dbReference type="EMBL" id="ML769455">
    <property type="protein sequence ID" value="KAE9400521.1"/>
    <property type="molecule type" value="Genomic_DNA"/>
</dbReference>
<evidence type="ECO:0000313" key="2">
    <source>
        <dbReference type="Proteomes" id="UP000799118"/>
    </source>
</evidence>
<organism evidence="1 2">
    <name type="scientific">Gymnopus androsaceus JB14</name>
    <dbReference type="NCBI Taxonomy" id="1447944"/>
    <lineage>
        <taxon>Eukaryota</taxon>
        <taxon>Fungi</taxon>
        <taxon>Dikarya</taxon>
        <taxon>Basidiomycota</taxon>
        <taxon>Agaricomycotina</taxon>
        <taxon>Agaricomycetes</taxon>
        <taxon>Agaricomycetidae</taxon>
        <taxon>Agaricales</taxon>
        <taxon>Marasmiineae</taxon>
        <taxon>Omphalotaceae</taxon>
        <taxon>Gymnopus</taxon>
    </lineage>
</organism>
<name>A0A6A4HRY8_9AGAR</name>
<dbReference type="AlphaFoldDB" id="A0A6A4HRY8"/>
<evidence type="ECO:0000313" key="1">
    <source>
        <dbReference type="EMBL" id="KAE9400521.1"/>
    </source>
</evidence>
<proteinExistence type="predicted"/>
<dbReference type="Proteomes" id="UP000799118">
    <property type="component" value="Unassembled WGS sequence"/>
</dbReference>
<reference evidence="1" key="1">
    <citation type="journal article" date="2019" name="Environ. Microbiol.">
        <title>Fungal ecological strategies reflected in gene transcription - a case study of two litter decomposers.</title>
        <authorList>
            <person name="Barbi F."/>
            <person name="Kohler A."/>
            <person name="Barry K."/>
            <person name="Baskaran P."/>
            <person name="Daum C."/>
            <person name="Fauchery L."/>
            <person name="Ihrmark K."/>
            <person name="Kuo A."/>
            <person name="LaButti K."/>
            <person name="Lipzen A."/>
            <person name="Morin E."/>
            <person name="Grigoriev I.V."/>
            <person name="Henrissat B."/>
            <person name="Lindahl B."/>
            <person name="Martin F."/>
        </authorList>
    </citation>
    <scope>NUCLEOTIDE SEQUENCE</scope>
    <source>
        <strain evidence="1">JB14</strain>
    </source>
</reference>
<protein>
    <submittedName>
        <fullName evidence="1">Uncharacterized protein</fullName>
    </submittedName>
</protein>
<sequence>MSQDTLLAQCLNVSLNSTLFTSLQSNNPATGSPLAGMRSTPLSRIRKTQTVVKVVCLSGLNGLQVALLQD</sequence>
<accession>A0A6A4HRY8</accession>
<gene>
    <name evidence="1" type="ORF">BT96DRAFT_992838</name>
</gene>
<keyword evidence="2" id="KW-1185">Reference proteome</keyword>